<proteinExistence type="predicted"/>
<dbReference type="SUPFAM" id="SSF49464">
    <property type="entry name" value="Carboxypeptidase regulatory domain-like"/>
    <property type="match status" value="1"/>
</dbReference>
<comment type="caution">
    <text evidence="2">The sequence shown here is derived from an EMBL/GenBank/DDBJ whole genome shotgun (WGS) entry which is preliminary data.</text>
</comment>
<organism evidence="2 3">
    <name type="scientific">Candidatus Berkelbacteria bacterium Gr01-1014_85</name>
    <dbReference type="NCBI Taxonomy" id="2017150"/>
    <lineage>
        <taxon>Bacteria</taxon>
        <taxon>Candidatus Berkelbacteria</taxon>
    </lineage>
</organism>
<dbReference type="Pfam" id="PF09992">
    <property type="entry name" value="NAGPA"/>
    <property type="match status" value="1"/>
</dbReference>
<dbReference type="AlphaFoldDB" id="A0A554JBS3"/>
<sequence>YILGAICLAAGIFGWTKYRGYQRSIQVAAEQQAQSESCFKLTSDYTAFKTTLEQAKKTSPEIDLTSETTGLTKLQPSVSRCELTASNSQLQELKTSLDQKLAKDRQRGTLKGSVLDQKTPVAAELLVLKDSKSVTSAKSGADGNFSIELKPDKYNLEATVTGYDKFSQSFEIIDAKETVLAVALVKTKVVAASPTPTPTAKATVSAKATAKPTATPTPAATAAPAEAIDDGIYSKASIETERGSFTTHLLKMDLANYTMRVDTAADDDCSDNCPVKSLSSFVGGNGGVAGIHGSYFCPSSYKDCSGKTNSFYFKLYNGRLGKKINWSNGLGDFLPFLMINQSGQPQYFNSWSDASNLAMQTGISSRPNLISNGQVVLKDSDLDSDKERYTKSSRGWLAIKGQSIYAAVVLGATVTDSAFVAKALGVDYALNLDGGGSTALYYGGAYKVGPGRELPNAVIFIRK</sequence>
<dbReference type="Gene3D" id="2.60.40.1120">
    <property type="entry name" value="Carboxypeptidase-like, regulatory domain"/>
    <property type="match status" value="1"/>
</dbReference>
<dbReference type="InterPro" id="IPR018711">
    <property type="entry name" value="NAGPA"/>
</dbReference>
<feature type="non-terminal residue" evidence="2">
    <location>
        <position position="1"/>
    </location>
</feature>
<feature type="domain" description="Phosphodiester glycosidase" evidence="1">
    <location>
        <begin position="288"/>
        <end position="460"/>
    </location>
</feature>
<protein>
    <submittedName>
        <fullName evidence="2">Copper amine oxidase domain protein</fullName>
    </submittedName>
</protein>
<reference evidence="2 3" key="1">
    <citation type="submission" date="2017-08" db="EMBL/GenBank/DDBJ databases">
        <title>Mechanisms for carbon and nitrogen cycling indicate functional differentiation within the Candidate Phyla Radiation.</title>
        <authorList>
            <person name="Danczak R.E."/>
            <person name="Johnston M.D."/>
            <person name="Kenah C."/>
            <person name="Slattery M."/>
            <person name="Wrighton K.C."/>
            <person name="Wilkins M.J."/>
        </authorList>
    </citation>
    <scope>NUCLEOTIDE SEQUENCE [LARGE SCALE GENOMIC DNA]</scope>
    <source>
        <strain evidence="2">Gr01-1014_85</strain>
    </source>
</reference>
<evidence type="ECO:0000259" key="1">
    <source>
        <dbReference type="Pfam" id="PF09992"/>
    </source>
</evidence>
<evidence type="ECO:0000313" key="2">
    <source>
        <dbReference type="EMBL" id="TSC65837.1"/>
    </source>
</evidence>
<dbReference type="EMBL" id="VMFD01000025">
    <property type="protein sequence ID" value="TSC65837.1"/>
    <property type="molecule type" value="Genomic_DNA"/>
</dbReference>
<dbReference type="InterPro" id="IPR008969">
    <property type="entry name" value="CarboxyPept-like_regulatory"/>
</dbReference>
<evidence type="ECO:0000313" key="3">
    <source>
        <dbReference type="Proteomes" id="UP000316253"/>
    </source>
</evidence>
<gene>
    <name evidence="2" type="ORF">CEO22_321</name>
</gene>
<name>A0A554JBS3_9BACT</name>
<dbReference type="Proteomes" id="UP000316253">
    <property type="component" value="Unassembled WGS sequence"/>
</dbReference>
<accession>A0A554JBS3</accession>
<dbReference type="Pfam" id="PF13620">
    <property type="entry name" value="CarboxypepD_reg"/>
    <property type="match status" value="1"/>
</dbReference>